<evidence type="ECO:0000313" key="3">
    <source>
        <dbReference type="Proteomes" id="UP001374535"/>
    </source>
</evidence>
<evidence type="ECO:0008006" key="4">
    <source>
        <dbReference type="Google" id="ProtNLM"/>
    </source>
</evidence>
<dbReference type="Pfam" id="PF12796">
    <property type="entry name" value="Ank_2"/>
    <property type="match status" value="1"/>
</dbReference>
<accession>A0AAQ3MNM2</accession>
<evidence type="ECO:0000313" key="2">
    <source>
        <dbReference type="EMBL" id="WVY94749.1"/>
    </source>
</evidence>
<comment type="subcellular location">
    <subcellularLocation>
        <location evidence="1">Cell membrane</location>
        <topology evidence="1">Peripheral membrane protein</topology>
        <orientation evidence="1">Cytoplasmic side</orientation>
    </subcellularLocation>
</comment>
<dbReference type="Proteomes" id="UP001374535">
    <property type="component" value="Chromosome 10"/>
</dbReference>
<dbReference type="GO" id="GO:0005886">
    <property type="term" value="C:plasma membrane"/>
    <property type="evidence" value="ECO:0007669"/>
    <property type="project" value="UniProtKB-SubCell"/>
</dbReference>
<name>A0AAQ3MNM2_VIGMU</name>
<dbReference type="InterPro" id="IPR036770">
    <property type="entry name" value="Ankyrin_rpt-contain_sf"/>
</dbReference>
<dbReference type="EMBL" id="CP144691">
    <property type="protein sequence ID" value="WVY94749.1"/>
    <property type="molecule type" value="Genomic_DNA"/>
</dbReference>
<dbReference type="AlphaFoldDB" id="A0AAQ3MNM2"/>
<organism evidence="2 3">
    <name type="scientific">Vigna mungo</name>
    <name type="common">Black gram</name>
    <name type="synonym">Phaseolus mungo</name>
    <dbReference type="NCBI Taxonomy" id="3915"/>
    <lineage>
        <taxon>Eukaryota</taxon>
        <taxon>Viridiplantae</taxon>
        <taxon>Streptophyta</taxon>
        <taxon>Embryophyta</taxon>
        <taxon>Tracheophyta</taxon>
        <taxon>Spermatophyta</taxon>
        <taxon>Magnoliopsida</taxon>
        <taxon>eudicotyledons</taxon>
        <taxon>Gunneridae</taxon>
        <taxon>Pentapetalae</taxon>
        <taxon>rosids</taxon>
        <taxon>fabids</taxon>
        <taxon>Fabales</taxon>
        <taxon>Fabaceae</taxon>
        <taxon>Papilionoideae</taxon>
        <taxon>50 kb inversion clade</taxon>
        <taxon>NPAAA clade</taxon>
        <taxon>indigoferoid/millettioid clade</taxon>
        <taxon>Phaseoleae</taxon>
        <taxon>Vigna</taxon>
    </lineage>
</organism>
<protein>
    <recommendedName>
        <fullName evidence="4">Ankyrin repeat-containing protein</fullName>
    </recommendedName>
</protein>
<gene>
    <name evidence="2" type="ORF">V8G54_033837</name>
</gene>
<keyword evidence="3" id="KW-1185">Reference proteome</keyword>
<dbReference type="Gene3D" id="1.25.40.20">
    <property type="entry name" value="Ankyrin repeat-containing domain"/>
    <property type="match status" value="1"/>
</dbReference>
<dbReference type="SUPFAM" id="SSF48403">
    <property type="entry name" value="Ankyrin repeat"/>
    <property type="match status" value="1"/>
</dbReference>
<sequence length="124" mass="14368">MEQTTFVEELVHCMDKEDLENYKAEGNTAFCLAAMSGNVEIAEILFCKNPWLLWIRDQKHMLPIEIASSAGQIPMTKFLFRKISEDPHHKLSFPDIVKLFFLTINNNIYSKLMHISSFLNSNML</sequence>
<evidence type="ECO:0000256" key="1">
    <source>
        <dbReference type="ARBA" id="ARBA00004413"/>
    </source>
</evidence>
<proteinExistence type="predicted"/>
<reference evidence="2 3" key="1">
    <citation type="journal article" date="2023" name="Life. Sci Alliance">
        <title>Evolutionary insights into 3D genome organization and epigenetic landscape of Vigna mungo.</title>
        <authorList>
            <person name="Junaid A."/>
            <person name="Singh B."/>
            <person name="Bhatia S."/>
        </authorList>
    </citation>
    <scope>NUCLEOTIDE SEQUENCE [LARGE SCALE GENOMIC DNA]</scope>
    <source>
        <strain evidence="2">Urdbean</strain>
    </source>
</reference>
<dbReference type="InterPro" id="IPR002110">
    <property type="entry name" value="Ankyrin_rpt"/>
</dbReference>